<dbReference type="SUPFAM" id="SSF48726">
    <property type="entry name" value="Immunoglobulin"/>
    <property type="match status" value="1"/>
</dbReference>
<accession>A0AAE0PQ97</accession>
<dbReference type="EMBL" id="JAUCMX010000561">
    <property type="protein sequence ID" value="KAK3505762.1"/>
    <property type="molecule type" value="Genomic_DNA"/>
</dbReference>
<protein>
    <recommendedName>
        <fullName evidence="1">Ig-like domain-containing protein</fullName>
    </recommendedName>
</protein>
<sequence length="113" mass="12864">MAVVVNPGLDRSGCNLSANSKDVYNGLQRGSVLLLCSCSDLHTKPKKFIWETFRTGRWTDVLNDEHYRGRLQQFNNISPGNLSLLISDLREEDGGDYRCSTEKEQRDMKINVK</sequence>
<gene>
    <name evidence="2" type="ORF">QTP70_004045</name>
</gene>
<dbReference type="Gene3D" id="2.60.40.10">
    <property type="entry name" value="Immunoglobulins"/>
    <property type="match status" value="1"/>
</dbReference>
<feature type="non-terminal residue" evidence="2">
    <location>
        <position position="113"/>
    </location>
</feature>
<dbReference type="PROSITE" id="PS50835">
    <property type="entry name" value="IG_LIKE"/>
    <property type="match status" value="1"/>
</dbReference>
<dbReference type="InterPro" id="IPR007110">
    <property type="entry name" value="Ig-like_dom"/>
</dbReference>
<dbReference type="InterPro" id="IPR013783">
    <property type="entry name" value="Ig-like_fold"/>
</dbReference>
<organism evidence="2 3">
    <name type="scientific">Hemibagrus guttatus</name>
    <dbReference type="NCBI Taxonomy" id="175788"/>
    <lineage>
        <taxon>Eukaryota</taxon>
        <taxon>Metazoa</taxon>
        <taxon>Chordata</taxon>
        <taxon>Craniata</taxon>
        <taxon>Vertebrata</taxon>
        <taxon>Euteleostomi</taxon>
        <taxon>Actinopterygii</taxon>
        <taxon>Neopterygii</taxon>
        <taxon>Teleostei</taxon>
        <taxon>Ostariophysi</taxon>
        <taxon>Siluriformes</taxon>
        <taxon>Bagridae</taxon>
        <taxon>Hemibagrus</taxon>
    </lineage>
</organism>
<dbReference type="InterPro" id="IPR036179">
    <property type="entry name" value="Ig-like_dom_sf"/>
</dbReference>
<keyword evidence="3" id="KW-1185">Reference proteome</keyword>
<name>A0AAE0PQ97_9TELE</name>
<dbReference type="Pfam" id="PF07686">
    <property type="entry name" value="V-set"/>
    <property type="match status" value="1"/>
</dbReference>
<dbReference type="InterPro" id="IPR013106">
    <property type="entry name" value="Ig_V-set"/>
</dbReference>
<evidence type="ECO:0000313" key="2">
    <source>
        <dbReference type="EMBL" id="KAK3505762.1"/>
    </source>
</evidence>
<evidence type="ECO:0000259" key="1">
    <source>
        <dbReference type="PROSITE" id="PS50835"/>
    </source>
</evidence>
<dbReference type="AlphaFoldDB" id="A0AAE0PQ97"/>
<comment type="caution">
    <text evidence="2">The sequence shown here is derived from an EMBL/GenBank/DDBJ whole genome shotgun (WGS) entry which is preliminary data.</text>
</comment>
<reference evidence="2" key="1">
    <citation type="submission" date="2023-06" db="EMBL/GenBank/DDBJ databases">
        <title>Male Hemibagrus guttatus genome.</title>
        <authorList>
            <person name="Bian C."/>
        </authorList>
    </citation>
    <scope>NUCLEOTIDE SEQUENCE</scope>
    <source>
        <strain evidence="2">Male_cb2023</strain>
        <tissue evidence="2">Muscle</tissue>
    </source>
</reference>
<dbReference type="Proteomes" id="UP001274896">
    <property type="component" value="Unassembled WGS sequence"/>
</dbReference>
<feature type="domain" description="Ig-like" evidence="1">
    <location>
        <begin position="7"/>
        <end position="111"/>
    </location>
</feature>
<evidence type="ECO:0000313" key="3">
    <source>
        <dbReference type="Proteomes" id="UP001274896"/>
    </source>
</evidence>
<proteinExistence type="predicted"/>